<dbReference type="AlphaFoldDB" id="A0A6G0TF69"/>
<dbReference type="EMBL" id="VYZN01000040">
    <property type="protein sequence ID" value="KAE9531892.1"/>
    <property type="molecule type" value="Genomic_DNA"/>
</dbReference>
<keyword evidence="2" id="KW-1185">Reference proteome</keyword>
<name>A0A6G0TF69_APHGL</name>
<evidence type="ECO:0000313" key="2">
    <source>
        <dbReference type="Proteomes" id="UP000475862"/>
    </source>
</evidence>
<accession>A0A6G0TF69</accession>
<dbReference type="Proteomes" id="UP000475862">
    <property type="component" value="Unassembled WGS sequence"/>
</dbReference>
<comment type="caution">
    <text evidence="1">The sequence shown here is derived from an EMBL/GenBank/DDBJ whole genome shotgun (WGS) entry which is preliminary data.</text>
</comment>
<reference evidence="1 2" key="1">
    <citation type="submission" date="2019-08" db="EMBL/GenBank/DDBJ databases">
        <title>The genome of the soybean aphid Biotype 1, its phylome, world population structure and adaptation to the North American continent.</title>
        <authorList>
            <person name="Giordano R."/>
            <person name="Donthu R.K."/>
            <person name="Hernandez A.G."/>
            <person name="Wright C.L."/>
            <person name="Zimin A.V."/>
        </authorList>
    </citation>
    <scope>NUCLEOTIDE SEQUENCE [LARGE SCALE GENOMIC DNA]</scope>
    <source>
        <tissue evidence="1">Whole aphids</tissue>
    </source>
</reference>
<sequence>METLISPLNLRRSDEVTITQTKIGHTDLIPTSSLPLKSQPQYVTPHPGIAIQLYLVAIRRRKNSELNILLKQNLFYENDYRTINSLATPSSFTKFDREGRVNYEFQDWSLKCMLNGYLGLEICRFVHCLNCMSAKTSSQYLRVESQQIWGAQFVMCLKHNEIKINISYNDFVIKILPACAINSSFKNPSSLLKIYHSQFLIDSHVAMSAEYAFYS</sequence>
<protein>
    <submittedName>
        <fullName evidence="1">Uncharacterized protein</fullName>
    </submittedName>
</protein>
<organism evidence="1 2">
    <name type="scientific">Aphis glycines</name>
    <name type="common">Soybean aphid</name>
    <dbReference type="NCBI Taxonomy" id="307491"/>
    <lineage>
        <taxon>Eukaryota</taxon>
        <taxon>Metazoa</taxon>
        <taxon>Ecdysozoa</taxon>
        <taxon>Arthropoda</taxon>
        <taxon>Hexapoda</taxon>
        <taxon>Insecta</taxon>
        <taxon>Pterygota</taxon>
        <taxon>Neoptera</taxon>
        <taxon>Paraneoptera</taxon>
        <taxon>Hemiptera</taxon>
        <taxon>Sternorrhyncha</taxon>
        <taxon>Aphidomorpha</taxon>
        <taxon>Aphidoidea</taxon>
        <taxon>Aphididae</taxon>
        <taxon>Aphidini</taxon>
        <taxon>Aphis</taxon>
        <taxon>Aphis</taxon>
    </lineage>
</organism>
<evidence type="ECO:0000313" key="1">
    <source>
        <dbReference type="EMBL" id="KAE9531892.1"/>
    </source>
</evidence>
<proteinExistence type="predicted"/>
<gene>
    <name evidence="1" type="ORF">AGLY_010094</name>
</gene>